<dbReference type="EMBL" id="BAAAUW010000015">
    <property type="protein sequence ID" value="GAA3264976.1"/>
    <property type="molecule type" value="Genomic_DNA"/>
</dbReference>
<protein>
    <submittedName>
        <fullName evidence="1">Uncharacterized protein</fullName>
    </submittedName>
</protein>
<dbReference type="Proteomes" id="UP001500728">
    <property type="component" value="Unassembled WGS sequence"/>
</dbReference>
<comment type="caution">
    <text evidence="1">The sequence shown here is derived from an EMBL/GenBank/DDBJ whole genome shotgun (WGS) entry which is preliminary data.</text>
</comment>
<evidence type="ECO:0000313" key="1">
    <source>
        <dbReference type="EMBL" id="GAA3264976.1"/>
    </source>
</evidence>
<reference evidence="2" key="1">
    <citation type="journal article" date="2019" name="Int. J. Syst. Evol. Microbiol.">
        <title>The Global Catalogue of Microorganisms (GCM) 10K type strain sequencing project: providing services to taxonomists for standard genome sequencing and annotation.</title>
        <authorList>
            <consortium name="The Broad Institute Genomics Platform"/>
            <consortium name="The Broad Institute Genome Sequencing Center for Infectious Disease"/>
            <person name="Wu L."/>
            <person name="Ma J."/>
        </authorList>
    </citation>
    <scope>NUCLEOTIDE SEQUENCE [LARGE SCALE GENOMIC DNA]</scope>
    <source>
        <strain evidence="2">JCM 9381</strain>
    </source>
</reference>
<proteinExistence type="predicted"/>
<organism evidence="1 2">
    <name type="scientific">Streptomyces labedae</name>
    <dbReference type="NCBI Taxonomy" id="285569"/>
    <lineage>
        <taxon>Bacteria</taxon>
        <taxon>Bacillati</taxon>
        <taxon>Actinomycetota</taxon>
        <taxon>Actinomycetes</taxon>
        <taxon>Kitasatosporales</taxon>
        <taxon>Streptomycetaceae</taxon>
        <taxon>Streptomyces</taxon>
    </lineage>
</organism>
<keyword evidence="2" id="KW-1185">Reference proteome</keyword>
<evidence type="ECO:0000313" key="2">
    <source>
        <dbReference type="Proteomes" id="UP001500728"/>
    </source>
</evidence>
<gene>
    <name evidence="1" type="ORF">GCM10010469_35100</name>
</gene>
<sequence>MWSARRGLAVEDKRPRAGRRLILGGDWFHTGKPYQPREARKADFLGLERSCNGRPARTA</sequence>
<accession>A0ABP6QZG6</accession>
<dbReference type="RefSeq" id="WP_189365286.1">
    <property type="nucleotide sequence ID" value="NZ_BAAAUW010000015.1"/>
</dbReference>
<name>A0ABP6QZG6_9ACTN</name>